<feature type="domain" description="Helitron helicase-like" evidence="2">
    <location>
        <begin position="831"/>
        <end position="1049"/>
    </location>
</feature>
<name>C7ZM86_FUSV7</name>
<sequence length="1321" mass="149422">MDSSLSALFERLRGRTPGSTLSSLGLKTYNDIFGAGNSNTNATPRESHSTVQPSTPGRIPGVQLVGPTLRRSLPTVQPSTLGDIPEPVPIDPALEGPQSTGQPNKPGNRQQYQSSVNQIDNANAQTQAAGNWMSRPPPGSTTPTQVPPRKRGRPRGSRAPRRRDIREGNRVQEQQPSAYQVDTINTQIQGPESWMSRPPPRSKTPIQAPPRSRGKPRTSRASRRKDARERNWRQRRQTQQQRPLVAVGTPPASSQLPSNAPQQLKPVPVQRLIAPNPTQAAEISIASQYHRHNALGMQQYMSIPSFSDADQHGQQELGAKRKADQHGQEQNKRQNRTQVENSNLKEQTQAFKRAIKYLEDEFTEKERISYTKNWRKPVPRERNISTVMDFYQAFHNIDTLPIHTCMICYQKISTMEIKELSWEEWTNSAAMNSCRTYSCPDCFPIGKAIPSCENCAMKTRECNMARGGNLHQALSCEHMYPDALRDLTLVKEKLIALNTHFGFVTRIKVTKSTKQSTAYTRHVKGHITVFPNNVQDLVTTVLPHPLLQSLEDIHISWHGPQRPAPSDLSKLLSVRRGAVERALLWLKEFNPHYRHIEIDKAELDSWGEPAHGVPSQIYDRIERDEPSAWEETRTAHIVPPAERGMDDTGPQSLEQIVDGLGRAYNENDVSYDEDQQLYDERSQEELEYKGMGSFLDEILASGMFPLDTAPRATDADKLQFAIDTIRGGQTNAQAQPPSPPAGSAQDSHLQPYIHISRGNEFADINDLWHLTKAFPTLFPFGFGGPRCKEEMESELWKNSVQLTGHIRNRDGIGEGGEDAISSTRNLGLRAWIKKVLQRHGGRFANHPAFSFLVFNIEVRSRNRGVSMVSVRRTDFPEVERIIQSLTLERLAEVQKELEAGGSTRDEDIKKLLRHISYFGYKQAMSQESRLAMRRKIKALIIRYGIPAIWFTLNPNDITNPVKLRLAAYRKEDKAAAEATLLRALQDRYERVKLAITDPISSAIFFHREVEMFFEHYVKVREESVFGQIGQYFAAVETNERGALHVHGLLWLEGNLELGNFIVAHGNGEDDESSAMEREGILKYVDSVFTEDLDESAAFSEGSKTRVVYDNISYLMTDAGRFSEQFDDEAHFCAGRLQMHVHTATCVKYSHNKEGDKKPTCRFHAPWKLFTNSEFGADGILRLQRSHPMINRWNKAMAVGLRHNHDISFIGTQSKTMALIYYLTNYATKIEDPIWKRVAIAAELFPTISTTSAVGLGATTTNYEAKANINRQYLMRIANRIFTERPLSQVEVIAHFLDYPTSVTNKRVLQKSLNLQHVRFVD</sequence>
<evidence type="ECO:0000259" key="2">
    <source>
        <dbReference type="Pfam" id="PF14214"/>
    </source>
</evidence>
<dbReference type="InParanoid" id="C7ZM86"/>
<feature type="compositionally biased region" description="Basic residues" evidence="1">
    <location>
        <begin position="148"/>
        <end position="161"/>
    </location>
</feature>
<evidence type="ECO:0000259" key="3">
    <source>
        <dbReference type="Pfam" id="PF20209"/>
    </source>
</evidence>
<feature type="region of interest" description="Disordered" evidence="1">
    <location>
        <begin position="307"/>
        <end position="345"/>
    </location>
</feature>
<evidence type="ECO:0000313" key="4">
    <source>
        <dbReference type="EMBL" id="EEU34871.1"/>
    </source>
</evidence>
<evidence type="ECO:0000313" key="5">
    <source>
        <dbReference type="Proteomes" id="UP000005206"/>
    </source>
</evidence>
<feature type="compositionally biased region" description="Polar residues" evidence="1">
    <location>
        <begin position="336"/>
        <end position="345"/>
    </location>
</feature>
<reference evidence="4 5" key="1">
    <citation type="journal article" date="2009" name="PLoS Genet.">
        <title>The genome of Nectria haematococca: contribution of supernumerary chromosomes to gene expansion.</title>
        <authorList>
            <person name="Coleman J.J."/>
            <person name="Rounsley S.D."/>
            <person name="Rodriguez-Carres M."/>
            <person name="Kuo A."/>
            <person name="Wasmann C.C."/>
            <person name="Grimwood J."/>
            <person name="Schmutz J."/>
            <person name="Taga M."/>
            <person name="White G.J."/>
            <person name="Zhou S."/>
            <person name="Schwartz D.C."/>
            <person name="Freitag M."/>
            <person name="Ma L.J."/>
            <person name="Danchin E.G."/>
            <person name="Henrissat B."/>
            <person name="Coutinho P.M."/>
            <person name="Nelson D.R."/>
            <person name="Straney D."/>
            <person name="Napoli C.A."/>
            <person name="Barker B.M."/>
            <person name="Gribskov M."/>
            <person name="Rep M."/>
            <person name="Kroken S."/>
            <person name="Molnar I."/>
            <person name="Rensing C."/>
            <person name="Kennell J.C."/>
            <person name="Zamora J."/>
            <person name="Farman M.L."/>
            <person name="Selker E.U."/>
            <person name="Salamov A."/>
            <person name="Shapiro H."/>
            <person name="Pangilinan J."/>
            <person name="Lindquist E."/>
            <person name="Lamers C."/>
            <person name="Grigoriev I.V."/>
            <person name="Geiser D.M."/>
            <person name="Covert S.F."/>
            <person name="Temporini E."/>
            <person name="Vanetten H.D."/>
        </authorList>
    </citation>
    <scope>NUCLEOTIDE SEQUENCE [LARGE SCALE GENOMIC DNA]</scope>
    <source>
        <strain evidence="5">ATCC MYA-4622 / CBS 123669 / FGSC 9596 / NRRL 45880 / 77-13-4</strain>
    </source>
</reference>
<protein>
    <submittedName>
        <fullName evidence="4">Uncharacterized protein</fullName>
    </submittedName>
</protein>
<feature type="compositionally biased region" description="Polar residues" evidence="1">
    <location>
        <begin position="36"/>
        <end position="55"/>
    </location>
</feature>
<feature type="compositionally biased region" description="Basic and acidic residues" evidence="1">
    <location>
        <begin position="309"/>
        <end position="332"/>
    </location>
</feature>
<dbReference type="STRING" id="660122.C7ZM86"/>
<feature type="compositionally biased region" description="Polar residues" evidence="1">
    <location>
        <begin position="251"/>
        <end position="262"/>
    </location>
</feature>
<dbReference type="KEGG" id="nhe:NECHADRAFT_88365"/>
<feature type="domain" description="DUF6570" evidence="3">
    <location>
        <begin position="480"/>
        <end position="604"/>
    </location>
</feature>
<dbReference type="Proteomes" id="UP000005206">
    <property type="component" value="Chromosome 14"/>
</dbReference>
<feature type="compositionally biased region" description="Polar residues" evidence="1">
    <location>
        <begin position="171"/>
        <end position="190"/>
    </location>
</feature>
<gene>
    <name evidence="4" type="ORF">NECHADRAFT_88365</name>
</gene>
<dbReference type="OrthoDB" id="5210233at2759"/>
<dbReference type="Pfam" id="PF14214">
    <property type="entry name" value="Helitron_like_N"/>
    <property type="match status" value="1"/>
</dbReference>
<dbReference type="EMBL" id="GG698950">
    <property type="protein sequence ID" value="EEU34871.1"/>
    <property type="molecule type" value="Genomic_DNA"/>
</dbReference>
<dbReference type="InterPro" id="IPR046700">
    <property type="entry name" value="DUF6570"/>
</dbReference>
<proteinExistence type="predicted"/>
<feature type="compositionally biased region" description="Polar residues" evidence="1">
    <location>
        <begin position="97"/>
        <end position="113"/>
    </location>
</feature>
<evidence type="ECO:0000256" key="1">
    <source>
        <dbReference type="SAM" id="MobiDB-lite"/>
    </source>
</evidence>
<feature type="region of interest" description="Disordered" evidence="1">
    <location>
        <begin position="127"/>
        <end position="264"/>
    </location>
</feature>
<dbReference type="RefSeq" id="XP_003040584.1">
    <property type="nucleotide sequence ID" value="XM_003040538.1"/>
</dbReference>
<dbReference type="VEuPathDB" id="FungiDB:NECHADRAFT_88365"/>
<dbReference type="eggNOG" id="KOG0987">
    <property type="taxonomic scope" value="Eukaryota"/>
</dbReference>
<accession>C7ZM86</accession>
<dbReference type="HOGENOM" id="CLU_259854_0_0_1"/>
<dbReference type="InterPro" id="IPR025476">
    <property type="entry name" value="Helitron_helicase-like"/>
</dbReference>
<feature type="region of interest" description="Disordered" evidence="1">
    <location>
        <begin position="34"/>
        <end position="113"/>
    </location>
</feature>
<keyword evidence="5" id="KW-1185">Reference proteome</keyword>
<organism evidence="4 5">
    <name type="scientific">Fusarium vanettenii (strain ATCC MYA-4622 / CBS 123669 / FGSC 9596 / NRRL 45880 / 77-13-4)</name>
    <name type="common">Fusarium solani subsp. pisi</name>
    <dbReference type="NCBI Taxonomy" id="660122"/>
    <lineage>
        <taxon>Eukaryota</taxon>
        <taxon>Fungi</taxon>
        <taxon>Dikarya</taxon>
        <taxon>Ascomycota</taxon>
        <taxon>Pezizomycotina</taxon>
        <taxon>Sordariomycetes</taxon>
        <taxon>Hypocreomycetidae</taxon>
        <taxon>Hypocreales</taxon>
        <taxon>Nectriaceae</taxon>
        <taxon>Fusarium</taxon>
        <taxon>Fusarium solani species complex</taxon>
        <taxon>Fusarium vanettenii</taxon>
    </lineage>
</organism>
<feature type="compositionally biased region" description="Basic residues" evidence="1">
    <location>
        <begin position="212"/>
        <end position="223"/>
    </location>
</feature>
<dbReference type="GeneID" id="9679018"/>
<dbReference type="Pfam" id="PF20209">
    <property type="entry name" value="DUF6570"/>
    <property type="match status" value="1"/>
</dbReference>